<evidence type="ECO:0000259" key="2">
    <source>
        <dbReference type="Pfam" id="PF19573"/>
    </source>
</evidence>
<organism evidence="3 4">
    <name type="scientific">Neolewinella aurantiaca</name>
    <dbReference type="NCBI Taxonomy" id="2602767"/>
    <lineage>
        <taxon>Bacteria</taxon>
        <taxon>Pseudomonadati</taxon>
        <taxon>Bacteroidota</taxon>
        <taxon>Saprospiria</taxon>
        <taxon>Saprospirales</taxon>
        <taxon>Lewinellaceae</taxon>
        <taxon>Neolewinella</taxon>
    </lineage>
</organism>
<evidence type="ECO:0000313" key="4">
    <source>
        <dbReference type="Proteomes" id="UP000321907"/>
    </source>
</evidence>
<dbReference type="RefSeq" id="WP_147930691.1">
    <property type="nucleotide sequence ID" value="NZ_VOXD01000014.1"/>
</dbReference>
<feature type="signal peptide" evidence="1">
    <location>
        <begin position="1"/>
        <end position="21"/>
    </location>
</feature>
<reference evidence="3 4" key="1">
    <citation type="submission" date="2019-08" db="EMBL/GenBank/DDBJ databases">
        <title>Lewinella sp. strain SSH13 Genome sequencing and assembly.</title>
        <authorList>
            <person name="Kim I."/>
        </authorList>
    </citation>
    <scope>NUCLEOTIDE SEQUENCE [LARGE SCALE GENOMIC DNA]</scope>
    <source>
        <strain evidence="3 4">SSH13</strain>
    </source>
</reference>
<dbReference type="SUPFAM" id="SSF56925">
    <property type="entry name" value="OMPA-like"/>
    <property type="match status" value="1"/>
</dbReference>
<dbReference type="Proteomes" id="UP000321907">
    <property type="component" value="Unassembled WGS sequence"/>
</dbReference>
<evidence type="ECO:0000313" key="3">
    <source>
        <dbReference type="EMBL" id="TXF89381.1"/>
    </source>
</evidence>
<feature type="domain" description="DUF6089" evidence="2">
    <location>
        <begin position="10"/>
        <end position="207"/>
    </location>
</feature>
<dbReference type="AlphaFoldDB" id="A0A5C7FWV9"/>
<feature type="chain" id="PRO_5023119161" evidence="1">
    <location>
        <begin position="22"/>
        <end position="288"/>
    </location>
</feature>
<dbReference type="InterPro" id="IPR045743">
    <property type="entry name" value="DUF6089"/>
</dbReference>
<gene>
    <name evidence="3" type="ORF">FUA23_10455</name>
</gene>
<proteinExistence type="predicted"/>
<dbReference type="OrthoDB" id="654178at2"/>
<comment type="caution">
    <text evidence="3">The sequence shown here is derived from an EMBL/GenBank/DDBJ whole genome shotgun (WGS) entry which is preliminary data.</text>
</comment>
<evidence type="ECO:0000256" key="1">
    <source>
        <dbReference type="SAM" id="SignalP"/>
    </source>
</evidence>
<name>A0A5C7FWV9_9BACT</name>
<keyword evidence="1" id="KW-0732">Signal</keyword>
<dbReference type="EMBL" id="VOXD01000014">
    <property type="protein sequence ID" value="TXF89381.1"/>
    <property type="molecule type" value="Genomic_DNA"/>
</dbReference>
<accession>A0A5C7FWV9</accession>
<dbReference type="Gene3D" id="2.40.160.20">
    <property type="match status" value="1"/>
</dbReference>
<dbReference type="Pfam" id="PF19573">
    <property type="entry name" value="DUF6089"/>
    <property type="match status" value="1"/>
</dbReference>
<sequence>MSIFRSVFAFVVIVLFLPSQAAAQLEMRGLEIGPWAGASVYLGDLNTDFSLNRANVAGGFAARYNFNHRLAARLSFNYGRIEAYDSDSSNPFEQNRNLSFQNDIFDGTAQFEFNFLPYFHGHKEYYFTPYAFAGVSVFTHSPKTRTDDGQLVDLRDFGTEGQMRGDEYLTISGALTYGLGFKWDLSYEISMDVNIGVRNARTDYLDDVSTIYPDQSDLIRQRGQLAYDLSDRSLILDSEGDRIDRQGEQRGDDSLLDKYIFAGIGFNYYFGDVRCPDYGHKKSRRRRR</sequence>
<dbReference type="InterPro" id="IPR011250">
    <property type="entry name" value="OMP/PagP_B-barrel"/>
</dbReference>
<keyword evidence="4" id="KW-1185">Reference proteome</keyword>
<protein>
    <submittedName>
        <fullName evidence="3">Porin family protein</fullName>
    </submittedName>
</protein>